<organism evidence="2 3">
    <name type="scientific">Streptosporangium longisporum</name>
    <dbReference type="NCBI Taxonomy" id="46187"/>
    <lineage>
        <taxon>Bacteria</taxon>
        <taxon>Bacillati</taxon>
        <taxon>Actinomycetota</taxon>
        <taxon>Actinomycetes</taxon>
        <taxon>Streptosporangiales</taxon>
        <taxon>Streptosporangiaceae</taxon>
        <taxon>Streptosporangium</taxon>
    </lineage>
</organism>
<dbReference type="InterPro" id="IPR011944">
    <property type="entry name" value="Steroid_delta5-4_isomerase"/>
</dbReference>
<evidence type="ECO:0000259" key="1">
    <source>
        <dbReference type="Pfam" id="PF14534"/>
    </source>
</evidence>
<dbReference type="SUPFAM" id="SSF54427">
    <property type="entry name" value="NTF2-like"/>
    <property type="match status" value="1"/>
</dbReference>
<dbReference type="CDD" id="cd00531">
    <property type="entry name" value="NTF2_like"/>
    <property type="match status" value="1"/>
</dbReference>
<protein>
    <submittedName>
        <fullName evidence="2">SgcJ/EcaC family oxidoreductase</fullName>
    </submittedName>
</protein>
<name>A0ABP6KFG4_9ACTN</name>
<feature type="domain" description="DUF4440" evidence="1">
    <location>
        <begin position="11"/>
        <end position="126"/>
    </location>
</feature>
<gene>
    <name evidence="2" type="ORF">GCM10017559_22490</name>
</gene>
<reference evidence="3" key="1">
    <citation type="journal article" date="2019" name="Int. J. Syst. Evol. Microbiol.">
        <title>The Global Catalogue of Microorganisms (GCM) 10K type strain sequencing project: providing services to taxonomists for standard genome sequencing and annotation.</title>
        <authorList>
            <consortium name="The Broad Institute Genomics Platform"/>
            <consortium name="The Broad Institute Genome Sequencing Center for Infectious Disease"/>
            <person name="Wu L."/>
            <person name="Ma J."/>
        </authorList>
    </citation>
    <scope>NUCLEOTIDE SEQUENCE [LARGE SCALE GENOMIC DNA]</scope>
    <source>
        <strain evidence="3">JCM 3106</strain>
    </source>
</reference>
<sequence length="138" mass="14840">MPTPTSADAGIRDLLGRLTAAWNAGDADAYGDLFTEDADYITFFGLRLTGRQAVTEAHRALFEGPLKGSRLTGLSSEEGGADIRWVRPDVAVVIFTGALAGADAPPDPARDSIVTLVAVRDDDNWRFTSFQNTRRTSP</sequence>
<dbReference type="Proteomes" id="UP001499930">
    <property type="component" value="Unassembled WGS sequence"/>
</dbReference>
<comment type="caution">
    <text evidence="2">The sequence shown here is derived from an EMBL/GenBank/DDBJ whole genome shotgun (WGS) entry which is preliminary data.</text>
</comment>
<evidence type="ECO:0000313" key="2">
    <source>
        <dbReference type="EMBL" id="GAA3000979.1"/>
    </source>
</evidence>
<accession>A0ABP6KFG4</accession>
<proteinExistence type="predicted"/>
<evidence type="ECO:0000313" key="3">
    <source>
        <dbReference type="Proteomes" id="UP001499930"/>
    </source>
</evidence>
<dbReference type="NCBIfam" id="TIGR02246">
    <property type="entry name" value="SgcJ/EcaC family oxidoreductase"/>
    <property type="match status" value="1"/>
</dbReference>
<dbReference type="RefSeq" id="WP_344892243.1">
    <property type="nucleotide sequence ID" value="NZ_BAAAWD010000006.1"/>
</dbReference>
<dbReference type="EMBL" id="BAAAWD010000006">
    <property type="protein sequence ID" value="GAA3000979.1"/>
    <property type="molecule type" value="Genomic_DNA"/>
</dbReference>
<keyword evidence="3" id="KW-1185">Reference proteome</keyword>
<dbReference type="Gene3D" id="3.10.450.50">
    <property type="match status" value="1"/>
</dbReference>
<dbReference type="InterPro" id="IPR032710">
    <property type="entry name" value="NTF2-like_dom_sf"/>
</dbReference>
<dbReference type="Pfam" id="PF14534">
    <property type="entry name" value="DUF4440"/>
    <property type="match status" value="1"/>
</dbReference>
<dbReference type="InterPro" id="IPR027843">
    <property type="entry name" value="DUF4440"/>
</dbReference>